<dbReference type="RefSeq" id="XP_016507764.1">
    <property type="nucleotide sequence ID" value="XM_016652278.1"/>
</dbReference>
<evidence type="ECO:0000256" key="4">
    <source>
        <dbReference type="PROSITE-ProRule" id="PRU00325"/>
    </source>
</evidence>
<evidence type="ECO:0000259" key="6">
    <source>
        <dbReference type="PROSITE" id="PS50966"/>
    </source>
</evidence>
<proteinExistence type="predicted"/>
<protein>
    <recommendedName>
        <fullName evidence="6">SWIM-type domain-containing protein</fullName>
    </recommendedName>
</protein>
<dbReference type="OMA" id="QGECANS"/>
<feature type="domain" description="SWIM-type" evidence="6">
    <location>
        <begin position="179"/>
        <end position="211"/>
    </location>
</feature>
<organism evidence="7">
    <name type="scientific">Nicotiana tabacum</name>
    <name type="common">Common tobacco</name>
    <dbReference type="NCBI Taxonomy" id="4097"/>
    <lineage>
        <taxon>Eukaryota</taxon>
        <taxon>Viridiplantae</taxon>
        <taxon>Streptophyta</taxon>
        <taxon>Embryophyta</taxon>
        <taxon>Tracheophyta</taxon>
        <taxon>Spermatophyta</taxon>
        <taxon>Magnoliopsida</taxon>
        <taxon>eudicotyledons</taxon>
        <taxon>Gunneridae</taxon>
        <taxon>Pentapetalae</taxon>
        <taxon>asterids</taxon>
        <taxon>lamiids</taxon>
        <taxon>Solanales</taxon>
        <taxon>Solanaceae</taxon>
        <taxon>Nicotianoideae</taxon>
        <taxon>Nicotianeae</taxon>
        <taxon>Nicotiana</taxon>
    </lineage>
</organism>
<dbReference type="PANTHER" id="PTHR31973">
    <property type="entry name" value="POLYPROTEIN, PUTATIVE-RELATED"/>
    <property type="match status" value="1"/>
</dbReference>
<evidence type="ECO:0000313" key="7">
    <source>
        <dbReference type="RefSeq" id="XP_016507764.1"/>
    </source>
</evidence>
<keyword evidence="1" id="KW-0479">Metal-binding</keyword>
<accession>A0A1S4D3B3</accession>
<dbReference type="PaxDb" id="4097-A0A1S4D3B3"/>
<feature type="region of interest" description="Disordered" evidence="5">
    <location>
        <begin position="313"/>
        <end position="347"/>
    </location>
</feature>
<dbReference type="OrthoDB" id="1304705at2759"/>
<dbReference type="STRING" id="4097.A0A1S4D3B3"/>
<sequence length="347" mass="40174">MDFREGLRPFIGLDGTFLKRKVKGQLLLVVALDANDQAYPIAWATSSYEEDFKDQLKSIGELSKEVVELLLKYPPQACCRAYFDTLCKNQKVENNFTESVNAWLVEATQKPIIKMLEEIRIKLMNQLREREEVMRSWENDFSPHSLKLYNEYLKIANTSCYVDNNGDNKSEIREGTNKHTVNMVVKKCTCRGWDLTGISCPHAIKSLQYKKLELVNEINWWYNKEAYLLTYKYKLQSVRGEKFWKVDPSQAMEPPELVKMARPKIKRTRQKDEAIKRQGECANSRKWRVMTCTNYGEANHNARGCEKLSMAKGARKNARHLVDEDDSVGQQSEEEIHLTAPQSSQAS</sequence>
<dbReference type="GO" id="GO:0008270">
    <property type="term" value="F:zinc ion binding"/>
    <property type="evidence" value="ECO:0007669"/>
    <property type="project" value="UniProtKB-KW"/>
</dbReference>
<name>A0A1S4D3B3_TOBAC</name>
<evidence type="ECO:0000256" key="1">
    <source>
        <dbReference type="ARBA" id="ARBA00022723"/>
    </source>
</evidence>
<keyword evidence="3" id="KW-0862">Zinc</keyword>
<evidence type="ECO:0000256" key="2">
    <source>
        <dbReference type="ARBA" id="ARBA00022771"/>
    </source>
</evidence>
<dbReference type="InterPro" id="IPR007527">
    <property type="entry name" value="Znf_SWIM"/>
</dbReference>
<dbReference type="PROSITE" id="PS50966">
    <property type="entry name" value="ZF_SWIM"/>
    <property type="match status" value="1"/>
</dbReference>
<evidence type="ECO:0000256" key="5">
    <source>
        <dbReference type="SAM" id="MobiDB-lite"/>
    </source>
</evidence>
<dbReference type="SMART" id="SM00575">
    <property type="entry name" value="ZnF_PMZ"/>
    <property type="match status" value="1"/>
</dbReference>
<dbReference type="AlphaFoldDB" id="A0A1S4D3B3"/>
<gene>
    <name evidence="7" type="primary">LOC107825424</name>
</gene>
<reference evidence="7" key="1">
    <citation type="submission" date="2025-08" db="UniProtKB">
        <authorList>
            <consortium name="RefSeq"/>
        </authorList>
    </citation>
    <scope>IDENTIFICATION</scope>
</reference>
<dbReference type="PANTHER" id="PTHR31973:SF189">
    <property type="entry name" value="TRANSPOSASE, MUDR, PLANT, MULE TRANSPOSASE DOMAIN PROTEIN-RELATED"/>
    <property type="match status" value="1"/>
</dbReference>
<dbReference type="Pfam" id="PF04434">
    <property type="entry name" value="SWIM"/>
    <property type="match status" value="1"/>
</dbReference>
<dbReference type="KEGG" id="nta:107825424"/>
<dbReference type="InterPro" id="IPR006564">
    <property type="entry name" value="Znf_PMZ"/>
</dbReference>
<keyword evidence="2 4" id="KW-0863">Zinc-finger</keyword>
<evidence type="ECO:0000256" key="3">
    <source>
        <dbReference type="ARBA" id="ARBA00022833"/>
    </source>
</evidence>